<protein>
    <submittedName>
        <fullName evidence="1">Uncharacterized protein</fullName>
    </submittedName>
</protein>
<evidence type="ECO:0000313" key="1">
    <source>
        <dbReference type="EMBL" id="CUA74834.1"/>
    </source>
</evidence>
<organism evidence="1 2">
    <name type="scientific">Rhizoctonia solani</name>
    <dbReference type="NCBI Taxonomy" id="456999"/>
    <lineage>
        <taxon>Eukaryota</taxon>
        <taxon>Fungi</taxon>
        <taxon>Dikarya</taxon>
        <taxon>Basidiomycota</taxon>
        <taxon>Agaricomycotina</taxon>
        <taxon>Agaricomycetes</taxon>
        <taxon>Cantharellales</taxon>
        <taxon>Ceratobasidiaceae</taxon>
        <taxon>Rhizoctonia</taxon>
    </lineage>
</organism>
<accession>A0A0K6G8Y3</accession>
<dbReference type="Proteomes" id="UP000044841">
    <property type="component" value="Unassembled WGS sequence"/>
</dbReference>
<gene>
    <name evidence="1" type="ORF">RSOLAG22IIIB_05729</name>
</gene>
<sequence>MATMRVSRNGEIILTPPQLPPFLSAVYDLKPIMGKPSDEEIKVLHAVIRSLNAVAHLPTLYNSELSMELSQHLFDAQMAVHRAKYSKSLLPGNASVYVPPALPPHIPGTLKQVVGAPSDEEIRSAQSIMRTLDNLANTPHLYDADLSMNLSQHIFNLQFARYMHDSEDGQFASESEPEQTHPVELLVDQQTQGDPTGVDAVLDCPGGEQNVTSVLEAKQIPQATSEFAQLGETMKDVKSILEKMSRMLTLIKADQAIVGCSEKYYQVFKNPVNQQGIAASECGLPLLRFEYHDNGWRYSIWMTSDHIARYLQFFNIGADLIQGGGEPKLIDGKNDEAKKLLLEQLGITRP</sequence>
<keyword evidence="2" id="KW-1185">Reference proteome</keyword>
<proteinExistence type="predicted"/>
<evidence type="ECO:0000313" key="2">
    <source>
        <dbReference type="Proteomes" id="UP000044841"/>
    </source>
</evidence>
<name>A0A0K6G8Y3_9AGAM</name>
<reference evidence="1 2" key="1">
    <citation type="submission" date="2015-07" db="EMBL/GenBank/DDBJ databases">
        <authorList>
            <person name="Noorani M."/>
        </authorList>
    </citation>
    <scope>NUCLEOTIDE SEQUENCE [LARGE SCALE GENOMIC DNA]</scope>
    <source>
        <strain evidence="1">BBA 69670</strain>
    </source>
</reference>
<dbReference type="AlphaFoldDB" id="A0A0K6G8Y3"/>
<dbReference type="EMBL" id="CYGV01001500">
    <property type="protein sequence ID" value="CUA74834.1"/>
    <property type="molecule type" value="Genomic_DNA"/>
</dbReference>